<evidence type="ECO:0000313" key="14">
    <source>
        <dbReference type="EMBL" id="QBI03966.1"/>
    </source>
</evidence>
<dbReference type="CDD" id="cd19531">
    <property type="entry name" value="LCL_NRPS-like"/>
    <property type="match status" value="1"/>
</dbReference>
<reference evidence="14 15" key="1">
    <citation type="submission" date="2019-02" db="EMBL/GenBank/DDBJ databases">
        <title>Draft Genome Sequences of Six Type Strains of the Genus Massilia.</title>
        <authorList>
            <person name="Miess H."/>
            <person name="Frediansyhah A."/>
            <person name="Gross H."/>
        </authorList>
    </citation>
    <scope>NUCLEOTIDE SEQUENCE [LARGE SCALE GENOMIC DNA]</scope>
    <source>
        <strain evidence="14 15">DSM 17472</strain>
    </source>
</reference>
<keyword evidence="5" id="KW-0808">Transferase</keyword>
<dbReference type="Pfam" id="PF08242">
    <property type="entry name" value="Methyltransf_12"/>
    <property type="match status" value="1"/>
</dbReference>
<dbReference type="PROSITE" id="PS00455">
    <property type="entry name" value="AMP_BINDING"/>
    <property type="match status" value="1"/>
</dbReference>
<dbReference type="SUPFAM" id="SSF56801">
    <property type="entry name" value="Acetyl-CoA synthetase-like"/>
    <property type="match status" value="2"/>
</dbReference>
<dbReference type="Proteomes" id="UP000292307">
    <property type="component" value="Chromosome"/>
</dbReference>
<dbReference type="Pfam" id="PF00668">
    <property type="entry name" value="Condensation"/>
    <property type="match status" value="1"/>
</dbReference>
<keyword evidence="15" id="KW-1185">Reference proteome</keyword>
<evidence type="ECO:0000256" key="8">
    <source>
        <dbReference type="ARBA" id="ARBA00022898"/>
    </source>
</evidence>
<dbReference type="Gene3D" id="3.40.47.10">
    <property type="match status" value="1"/>
</dbReference>
<name>A0ABX5S152_9BURK</name>
<dbReference type="PROSITE" id="PS50075">
    <property type="entry name" value="CARRIER"/>
    <property type="match status" value="3"/>
</dbReference>
<feature type="compositionally biased region" description="Basic and acidic residues" evidence="11">
    <location>
        <begin position="2224"/>
        <end position="2243"/>
    </location>
</feature>
<evidence type="ECO:0000256" key="4">
    <source>
        <dbReference type="ARBA" id="ARBA00022553"/>
    </source>
</evidence>
<dbReference type="Pfam" id="PF23024">
    <property type="entry name" value="AMP-dom_DIP2-like"/>
    <property type="match status" value="1"/>
</dbReference>
<dbReference type="Pfam" id="PF00698">
    <property type="entry name" value="Acyl_transf_1"/>
    <property type="match status" value="1"/>
</dbReference>
<dbReference type="InterPro" id="IPR015422">
    <property type="entry name" value="PyrdxlP-dep_Trfase_small"/>
</dbReference>
<dbReference type="SMART" id="SM00823">
    <property type="entry name" value="PKS_PP"/>
    <property type="match status" value="3"/>
</dbReference>
<keyword evidence="9" id="KW-0443">Lipid metabolism</keyword>
<dbReference type="InterPro" id="IPR018201">
    <property type="entry name" value="Ketoacyl_synth_AS"/>
</dbReference>
<dbReference type="SUPFAM" id="SSF53901">
    <property type="entry name" value="Thiolase-like"/>
    <property type="match status" value="1"/>
</dbReference>
<dbReference type="SUPFAM" id="SSF52777">
    <property type="entry name" value="CoA-dependent acyltransferases"/>
    <property type="match status" value="2"/>
</dbReference>
<dbReference type="Pfam" id="PF00109">
    <property type="entry name" value="ketoacyl-synt"/>
    <property type="match status" value="1"/>
</dbReference>
<dbReference type="NCBIfam" id="TIGR01733">
    <property type="entry name" value="AA-adenyl-dom"/>
    <property type="match status" value="1"/>
</dbReference>
<dbReference type="CDD" id="cd05931">
    <property type="entry name" value="FAAL"/>
    <property type="match status" value="1"/>
</dbReference>
<dbReference type="Pfam" id="PF00202">
    <property type="entry name" value="Aminotran_3"/>
    <property type="match status" value="1"/>
</dbReference>
<dbReference type="InterPro" id="IPR016039">
    <property type="entry name" value="Thiolase-like"/>
</dbReference>
<dbReference type="InterPro" id="IPR001227">
    <property type="entry name" value="Ac_transferase_dom_sf"/>
</dbReference>
<dbReference type="InterPro" id="IPR025110">
    <property type="entry name" value="AMP-bd_C"/>
</dbReference>
<dbReference type="InterPro" id="IPR049704">
    <property type="entry name" value="Aminotrans_3_PPA_site"/>
</dbReference>
<dbReference type="Gene3D" id="3.40.50.150">
    <property type="entry name" value="Vaccinia Virus protein VP39"/>
    <property type="match status" value="1"/>
</dbReference>
<protein>
    <submittedName>
        <fullName evidence="14">Amino acid adenylation domain-containing protein</fullName>
    </submittedName>
</protein>
<dbReference type="Gene3D" id="3.90.1150.10">
    <property type="entry name" value="Aspartate Aminotransferase, domain 1"/>
    <property type="match status" value="1"/>
</dbReference>
<dbReference type="PROSITE" id="PS52004">
    <property type="entry name" value="KS3_2"/>
    <property type="match status" value="1"/>
</dbReference>
<dbReference type="Gene3D" id="3.30.559.30">
    <property type="entry name" value="Nonribosomal peptide synthetase, condensation domain"/>
    <property type="match status" value="1"/>
</dbReference>
<evidence type="ECO:0000256" key="1">
    <source>
        <dbReference type="ARBA" id="ARBA00001933"/>
    </source>
</evidence>
<feature type="region of interest" description="Disordered" evidence="11">
    <location>
        <begin position="1742"/>
        <end position="1761"/>
    </location>
</feature>
<dbReference type="PROSITE" id="PS00606">
    <property type="entry name" value="KS3_1"/>
    <property type="match status" value="1"/>
</dbReference>
<dbReference type="InterPro" id="IPR005814">
    <property type="entry name" value="Aminotrans_3"/>
</dbReference>
<gene>
    <name evidence="14" type="ORF">EYF70_26480</name>
</gene>
<comment type="cofactor">
    <cofactor evidence="1">
        <name>pyridoxal 5'-phosphate</name>
        <dbReference type="ChEBI" id="CHEBI:597326"/>
    </cofactor>
</comment>
<keyword evidence="6" id="KW-0677">Repeat</keyword>
<dbReference type="InterPro" id="IPR014030">
    <property type="entry name" value="Ketoacyl_synth_N"/>
</dbReference>
<dbReference type="InterPro" id="IPR042099">
    <property type="entry name" value="ANL_N_sf"/>
</dbReference>
<dbReference type="Gene3D" id="3.40.640.10">
    <property type="entry name" value="Type I PLP-dependent aspartate aminotransferase-like (Major domain)"/>
    <property type="match status" value="1"/>
</dbReference>
<dbReference type="InterPro" id="IPR036736">
    <property type="entry name" value="ACP-like_sf"/>
</dbReference>
<dbReference type="CDD" id="cd00610">
    <property type="entry name" value="OAT_like"/>
    <property type="match status" value="1"/>
</dbReference>
<dbReference type="InterPro" id="IPR015421">
    <property type="entry name" value="PyrdxlP-dep_Trfase_major"/>
</dbReference>
<feature type="region of interest" description="Disordered" evidence="11">
    <location>
        <begin position="2215"/>
        <end position="2246"/>
    </location>
</feature>
<dbReference type="InterPro" id="IPR000873">
    <property type="entry name" value="AMP-dep_synth/lig_dom"/>
</dbReference>
<keyword evidence="7" id="KW-0276">Fatty acid metabolism</keyword>
<dbReference type="SUPFAM" id="SSF52151">
    <property type="entry name" value="FabD/lysophospholipase-like"/>
    <property type="match status" value="1"/>
</dbReference>
<dbReference type="PROSITE" id="PS00012">
    <property type="entry name" value="PHOSPHOPANTETHEINE"/>
    <property type="match status" value="1"/>
</dbReference>
<dbReference type="Pfam" id="PF13193">
    <property type="entry name" value="AMP-binding_C"/>
    <property type="match status" value="1"/>
</dbReference>
<dbReference type="Pfam" id="PF16197">
    <property type="entry name" value="KAsynt_C_assoc"/>
    <property type="match status" value="1"/>
</dbReference>
<sequence length="3625" mass="382894">MNMHDDFAPRDLVDLLRQQAARLPDFPVLTYLRDGEEAAATATFAQLDREARAIAQALIASTQPGDRVMLLYLPGMEFTSAYFGCLYAGRIAVPLPPPRPARLQQTLEKLLAIGASAAPRAVLTTRLLADKAAESFDAMPALRGMAWIASEEVDMAGADAWQAPRIDPHDVAFLQYTSGSTALPKGVMLTHANLLANTGYFARGCAHGEHSSLLNWLPPFHDLGLIYGLLTPIRLAIRGYIMPNASFVQQPSRWVRAISRYRITHTMGPNFAFDLAMKSVTAGELAELDLSCWQGALNGAEPVRMETMRAFTEKFAPAGFRAGVFNPSWGLAEASCIVTGSHLEAAGQAPHGLHVDTRALEMHRVAMRAEGGTGTTWLACSGYPIGDTELAIVDPATRRHCAADRVGEIWVRNAAVGAGYWENPERTEDTFGAVLVEDDAQVSPRRWMRTGDLGFLHDGQVVIAGRMKDVIIIRGRNHYPQDIEHTVDSAHPLLRPAGAAAFAVPVDGTEQLCVVAETDRRFNAGRDTEEVLTAIRRRIADSHELKVAGIALIRQGTIPKTTSGKVQRRATSAMFLDGTLEEKAAWRSPALLAAPETAESTAGPAPANAARIEAWLRERVAALAGLPLEAIRPERAFADWGLDSNDAVRLSGELERQFQLVLPTTLLFDHPTPAACARHLATLAAPAIPAQAAAPAQDGVVVVGMHGRFPGAPDLASFWELLREGRPAVGLPPAARGALGAAGQAGWLDDIDGFDAPFFHLAAHEAARMDPRQRLLLMSAWHALEAARIPREQLAGSRTGVFVGVSGQEYGQRVLDETDGAHAATGGANSIVANRLSYFLDLRGPSLAIDTACSSSLVALHTAWRSLLDGDCDTAIVAGVNLLLDERLSATLRRAGMLSPSGACHSFDAAADGYVRGEGVVTVVLRRREMAEAYGNPILARIAGSAINQDGRSFGLTAPNGNAQQQLVRAALDAAGIAGAALQYVEAHGTGTALGDPIEWNALNAVVGAGRGDGGMPCLVGTVKANIGHLEAAAGLAGFAKAVLCLRYQQVPPVAGLAQANPRLDRAEGRLHLADGKPLAAPLRHVGVTSMGFGGSNAHVILERHDSVASLAAQPSDCLPDSLAATVLPVGAESATALDALCRAYARQVRDEPAALQRIARAAAAGRSALSHRAVAIGTDAADIAAQLDGGTPLRGDVTGRAAPRIAFVFGGQGAQHAAMGADLYRHVPAYREAFDAAAAAFARHGLPVADHLYGAAPLDDAVLARTAFAQPALFACEYALAWTLMAGGIQPAAAFGHSLGEYVAACIAGALDLDDAALLVATRARLMARCTGGAMQAVTGRADLLDSWLGRLPGGVEVAAVNAPGVVTLTGPAAALDTARAAAQAAGFTVQALQVETAFHSALMDPVLEEFGHVAAGIGYRTPVIPLYGNLHGARLAQVDGAYWTGHLRRTVRFADCMAAAQEDGADVLLEIAPQAVLAGLLRRGALPGTEVVSCVPGEAARGLLAALGRLYCIGARPDWAALLGTDADPAIALPAYPFDLAPHWISRSEAPAMNAPHTPAAVAATIPAFDTAGWLRTALAELLRCPPAALDSRRSFLESGADSLVLTEFGGRIEAHFGVRVELPALFEGLDTIERLATHLASHAPVTAAPSVAPATSVVEANPAAAPLAAAMPAIAPLAAAMPAAGGIGDLARLFEQQLATLRDAMALQVSQGGSMAAVTPSAVQLADVQPINIQPAMAPQAAVQPIPSPQPPAAPALDSRKQAHIDELARAYTAKTAGSRAYAEQHRAVFADYRSSLGFKRATKEMIYPLVVDRGAGSHITDVDGNDYVDLTMAFGACLFGHNPPMVVDALRRQLADGIQVGPKSPLSGRAAALVARLTGAERVAFANSGTEAVMTAIRLARAVTGRTRIIRFTGSYHGHADATLASAGRNGPEGQPGAPGVPASSAREVVMLEWGTEASLQKIRELAPEAAAIIAEPVQSRRPGLQPKAFLQALRGIADDTGCALMFDEIITGFRLHAGGAQAWYGVQADIASYGKVAGGGMPIGIIAGRARFMDAIDGGAWRYGDDSAPRQPHTFFAGTFSGHPLTMAACIAVLERIEAEGEDLYRTLNGRTERLAARLNAHYAAAQFPIRVDHAGSLLRFVFFNNFSVEFQPVEANLFFYHMTLRGVYIWEGHTCFLTTAHADADLERIVAAAIDSANAMRAGGFFPAPDGGGIVPDKTADKTPDQAQDKAQVKAQEKTPAAPHEAALALDDFALAAFADALVRLGWREDVAAAVAPSHGRLLNRMLEHLGTARGDALRRLAATLPQRRAVLDERLPRAIAALAVRSAEALPEVLAGRREAVDVLFRGEGFEWLTRLYAEAPGAAAANERLVQAVLECQRGAGRPLRILEAGAGTGTVARQLLPRLGSGSEYWYTDISPAFLARAEHELADGRVTYRRFDITRAAAAQDIGGTFDVVIAANVVHATPDLGATLANLSSLLADGGTLLLQECTHPHAWLDLVFGITEGWWQRADTDVRPTHALMPPERWHDRLAAAGFRQPETLALAAGQAVLSAQPNRDMLLPMSEAQRQILVHLELGERIAPAYNEGALFAITGELDAGLLEQAWAAAAARHPLLRARVAEGDTQFVVPADATVALQHVALQQVDFSMLGNGAKERARDWIAVRQRTPLDPRRGPLAGAWLLRLPSGEAWLYLLAHHLVIDGMSFGRLAGELWALYGALRNGDASGTTAQLKPVLPVAAACRKLDDIDPAAAAYWRDRLAQVPPAPELPTDRPLPAVQRFEAGRVTLQLPAAMLDAVRQLGAAAQATPFMTLNAAWRLLLARLGGAARFVIGVPVSVHPAAAAESYVGFGVNVVPLMAEVVADQPFTGFLRAVRAEVADALSHRAFPFADMVRTAGLERDPARPALVQVLFNCEAHDAWQGAGVATRTLVPPATHTKYELTLDALLGTDGIELVLTYSAALFDEATALRMLRRYAHLLQRITAAPQQPLAAFDALLPEEREAVTRQAPVAINESCLHRLVEAQAARDPDAVALRHGAATMTFGALDARANRLANALLARGVRPEDRIAVCLPRTMDLPAALLAVLKAGCAYVPVDPAYPAAYIETVLRLSGAALVITAAGMGEVALGTCPRLILDDAVLAAQSPQVPPVEVSPHQLAYVIFTSGSTGEPKGVAIEHRTVCTFLDWAAAEFTAGERAGMLASTSVCFDLSVFELFLPLAHGGKVILVDNVLALTQDGDFAAQFSDVTLVNTVPSAAAELARQQCLPAAVRVLNLAGEALPQVLVDQVRALWPHLTVCNLYGPTEDTTYSTWLRLAPGEGGAVTIGRPLPGTRLYLLDPHADGAPQPVPAGAQGEICLAGNGLARGYLGRPGMTAGRFLPDPLSGIPGSRMYRTGDLGRLLPDGTVEYLGRRDDQLKIRGHRVELGAIDAALRAVPGVEAGAAVAHGEPARLAAFYSAPAGVDDLGDTIRAALAERLPRWMVPSSFHRLAALPLTPNGKTDRRALASLATEVPDSGAAGHLRAPRNAIEEDLVQRFARHLGLAPEAIGIDGDFFALGGHSLLATRLLFDVNTHWQAALRLSDLMTRPTVAELSQTLLAALAEGVGDLHELVAEVSAHSAL</sequence>
<dbReference type="Gene3D" id="1.10.1200.10">
    <property type="entry name" value="ACP-like"/>
    <property type="match status" value="2"/>
</dbReference>
<evidence type="ECO:0000256" key="7">
    <source>
        <dbReference type="ARBA" id="ARBA00022832"/>
    </source>
</evidence>
<dbReference type="InterPro" id="IPR020806">
    <property type="entry name" value="PKS_PP-bd"/>
</dbReference>
<dbReference type="InterPro" id="IPR014043">
    <property type="entry name" value="Acyl_transferase_dom"/>
</dbReference>
<evidence type="ECO:0000313" key="15">
    <source>
        <dbReference type="Proteomes" id="UP000292307"/>
    </source>
</evidence>
<dbReference type="InterPro" id="IPR032821">
    <property type="entry name" value="PKS_assoc"/>
</dbReference>
<feature type="region of interest" description="Disordered" evidence="11">
    <location>
        <begin position="1927"/>
        <end position="1946"/>
    </location>
</feature>
<dbReference type="InterPro" id="IPR020841">
    <property type="entry name" value="PKS_Beta-ketoAc_synthase_dom"/>
</dbReference>
<dbReference type="Pfam" id="PF00550">
    <property type="entry name" value="PP-binding"/>
    <property type="match status" value="3"/>
</dbReference>
<dbReference type="InterPro" id="IPR014031">
    <property type="entry name" value="Ketoacyl_synth_C"/>
</dbReference>
<feature type="domain" description="Carrier" evidence="12">
    <location>
        <begin position="1568"/>
        <end position="1646"/>
    </location>
</feature>
<evidence type="ECO:0000256" key="10">
    <source>
        <dbReference type="ARBA" id="ARBA00029443"/>
    </source>
</evidence>
<dbReference type="Gene3D" id="3.30.70.3290">
    <property type="match status" value="1"/>
</dbReference>
<dbReference type="InterPro" id="IPR029058">
    <property type="entry name" value="AB_hydrolase_fold"/>
</dbReference>
<evidence type="ECO:0000256" key="11">
    <source>
        <dbReference type="SAM" id="MobiDB-lite"/>
    </source>
</evidence>
<dbReference type="InterPro" id="IPR006162">
    <property type="entry name" value="Ppantetheine_attach_site"/>
</dbReference>
<dbReference type="Gene3D" id="2.30.38.10">
    <property type="entry name" value="Luciferase, Domain 3"/>
    <property type="match status" value="1"/>
</dbReference>
<dbReference type="SMART" id="SM01294">
    <property type="entry name" value="PKS_PP_betabranch"/>
    <property type="match status" value="1"/>
</dbReference>
<dbReference type="InterPro" id="IPR023213">
    <property type="entry name" value="CAT-like_dom_sf"/>
</dbReference>
<evidence type="ECO:0000256" key="2">
    <source>
        <dbReference type="ARBA" id="ARBA00001957"/>
    </source>
</evidence>
<dbReference type="InterPro" id="IPR016036">
    <property type="entry name" value="Malonyl_transacylase_ACP-bd"/>
</dbReference>
<evidence type="ECO:0000259" key="13">
    <source>
        <dbReference type="PROSITE" id="PS52004"/>
    </source>
</evidence>
<dbReference type="Gene3D" id="3.40.50.12780">
    <property type="entry name" value="N-terminal domain of ligase-like"/>
    <property type="match status" value="1"/>
</dbReference>
<accession>A0ABX5S152</accession>
<dbReference type="Gene3D" id="3.30.559.10">
    <property type="entry name" value="Chloramphenicol acetyltransferase-like domain"/>
    <property type="match status" value="1"/>
</dbReference>
<evidence type="ECO:0000259" key="12">
    <source>
        <dbReference type="PROSITE" id="PS50075"/>
    </source>
</evidence>
<evidence type="ECO:0000256" key="9">
    <source>
        <dbReference type="ARBA" id="ARBA00023098"/>
    </source>
</evidence>
<dbReference type="Pfam" id="PF02801">
    <property type="entry name" value="Ketoacyl-synt_C"/>
    <property type="match status" value="1"/>
</dbReference>
<dbReference type="CDD" id="cd00833">
    <property type="entry name" value="PKS"/>
    <property type="match status" value="1"/>
</dbReference>
<organism evidence="14 15">
    <name type="scientific">Pseudoduganella albidiflava</name>
    <dbReference type="NCBI Taxonomy" id="321983"/>
    <lineage>
        <taxon>Bacteria</taxon>
        <taxon>Pseudomonadati</taxon>
        <taxon>Pseudomonadota</taxon>
        <taxon>Betaproteobacteria</taxon>
        <taxon>Burkholderiales</taxon>
        <taxon>Oxalobacteraceae</taxon>
        <taxon>Telluria group</taxon>
        <taxon>Pseudoduganella</taxon>
    </lineage>
</organism>
<dbReference type="SUPFAM" id="SSF55048">
    <property type="entry name" value="Probable ACP-binding domain of malonyl-CoA ACP transacylase"/>
    <property type="match status" value="1"/>
</dbReference>
<dbReference type="InterPro" id="IPR001242">
    <property type="entry name" value="Condensation_dom"/>
</dbReference>
<evidence type="ECO:0000256" key="6">
    <source>
        <dbReference type="ARBA" id="ARBA00022737"/>
    </source>
</evidence>
<dbReference type="PROSITE" id="PS00600">
    <property type="entry name" value="AA_TRANSFER_CLASS_3"/>
    <property type="match status" value="1"/>
</dbReference>
<dbReference type="SUPFAM" id="SSF53383">
    <property type="entry name" value="PLP-dependent transferases"/>
    <property type="match status" value="1"/>
</dbReference>
<keyword evidence="3" id="KW-0596">Phosphopantetheine</keyword>
<evidence type="ECO:0000256" key="3">
    <source>
        <dbReference type="ARBA" id="ARBA00022450"/>
    </source>
</evidence>
<keyword evidence="8" id="KW-0663">Pyridoxal phosphate</keyword>
<dbReference type="InterPro" id="IPR045851">
    <property type="entry name" value="AMP-bd_C_sf"/>
</dbReference>
<dbReference type="CDD" id="cd02440">
    <property type="entry name" value="AdoMet_MTases"/>
    <property type="match status" value="1"/>
</dbReference>
<dbReference type="EMBL" id="CP036401">
    <property type="protein sequence ID" value="QBI03966.1"/>
    <property type="molecule type" value="Genomic_DNA"/>
</dbReference>
<dbReference type="Gene3D" id="3.40.366.10">
    <property type="entry name" value="Malonyl-Coenzyme A Acyl Carrier Protein, domain 2"/>
    <property type="match status" value="1"/>
</dbReference>
<dbReference type="SUPFAM" id="SSF53335">
    <property type="entry name" value="S-adenosyl-L-methionine-dependent methyltransferases"/>
    <property type="match status" value="1"/>
</dbReference>
<feature type="domain" description="Carrier" evidence="12">
    <location>
        <begin position="607"/>
        <end position="684"/>
    </location>
</feature>
<dbReference type="Pfam" id="PF00501">
    <property type="entry name" value="AMP-binding"/>
    <property type="match status" value="2"/>
</dbReference>
<comment type="cofactor">
    <cofactor evidence="2">
        <name>pantetheine 4'-phosphate</name>
        <dbReference type="ChEBI" id="CHEBI:47942"/>
    </cofactor>
</comment>
<proteinExistence type="inferred from homology"/>
<dbReference type="PANTHER" id="PTHR45527">
    <property type="entry name" value="NONRIBOSOMAL PEPTIDE SYNTHETASE"/>
    <property type="match status" value="1"/>
</dbReference>
<dbReference type="InterPro" id="IPR010071">
    <property type="entry name" value="AA_adenyl_dom"/>
</dbReference>
<dbReference type="InterPro" id="IPR040097">
    <property type="entry name" value="FAAL/FAAC"/>
</dbReference>
<evidence type="ECO:0000256" key="5">
    <source>
        <dbReference type="ARBA" id="ARBA00022679"/>
    </source>
</evidence>
<keyword evidence="4" id="KW-0597">Phosphoprotein</keyword>
<dbReference type="InterPro" id="IPR016035">
    <property type="entry name" value="Acyl_Trfase/lysoPLipase"/>
</dbReference>
<dbReference type="InterPro" id="IPR029063">
    <property type="entry name" value="SAM-dependent_MTases_sf"/>
</dbReference>
<dbReference type="SMART" id="SM00827">
    <property type="entry name" value="PKS_AT"/>
    <property type="match status" value="1"/>
</dbReference>
<dbReference type="Gene3D" id="3.30.300.30">
    <property type="match status" value="2"/>
</dbReference>
<dbReference type="PANTHER" id="PTHR45527:SF1">
    <property type="entry name" value="FATTY ACID SYNTHASE"/>
    <property type="match status" value="1"/>
</dbReference>
<dbReference type="InterPro" id="IPR009081">
    <property type="entry name" value="PP-bd_ACP"/>
</dbReference>
<comment type="similarity">
    <text evidence="10">In the C-terminal section; belongs to the NRP synthetase family.</text>
</comment>
<dbReference type="InterPro" id="IPR013217">
    <property type="entry name" value="Methyltransf_12"/>
</dbReference>
<feature type="domain" description="Ketosynthase family 3 (KS3)" evidence="13">
    <location>
        <begin position="697"/>
        <end position="1104"/>
    </location>
</feature>
<feature type="domain" description="Carrier" evidence="12">
    <location>
        <begin position="3528"/>
        <end position="3605"/>
    </location>
</feature>
<dbReference type="InterPro" id="IPR015424">
    <property type="entry name" value="PyrdxlP-dep_Trfase"/>
</dbReference>
<dbReference type="SUPFAM" id="SSF47336">
    <property type="entry name" value="ACP-like"/>
    <property type="match status" value="3"/>
</dbReference>
<dbReference type="InterPro" id="IPR020845">
    <property type="entry name" value="AMP-binding_CS"/>
</dbReference>
<dbReference type="Gene3D" id="3.40.50.980">
    <property type="match status" value="2"/>
</dbReference>
<dbReference type="SMART" id="SM00825">
    <property type="entry name" value="PKS_KS"/>
    <property type="match status" value="1"/>
</dbReference>
<dbReference type="Gene3D" id="3.40.50.1820">
    <property type="entry name" value="alpha/beta hydrolase"/>
    <property type="match status" value="1"/>
</dbReference>